<evidence type="ECO:0000313" key="7">
    <source>
        <dbReference type="EMBL" id="KAJ8754810.1"/>
    </source>
</evidence>
<evidence type="ECO:0000256" key="6">
    <source>
        <dbReference type="SAM" id="Phobius"/>
    </source>
</evidence>
<name>A0AAV8SRF5_9ROSI</name>
<evidence type="ECO:0000256" key="5">
    <source>
        <dbReference type="ARBA" id="ARBA00023136"/>
    </source>
</evidence>
<dbReference type="GO" id="GO:0016020">
    <property type="term" value="C:membrane"/>
    <property type="evidence" value="ECO:0007669"/>
    <property type="project" value="UniProtKB-SubCell"/>
</dbReference>
<feature type="transmembrane region" description="Helical" evidence="6">
    <location>
        <begin position="204"/>
        <end position="223"/>
    </location>
</feature>
<feature type="transmembrane region" description="Helical" evidence="6">
    <location>
        <begin position="178"/>
        <end position="198"/>
    </location>
</feature>
<feature type="transmembrane region" description="Helical" evidence="6">
    <location>
        <begin position="408"/>
        <end position="431"/>
    </location>
</feature>
<feature type="transmembrane region" description="Helical" evidence="6">
    <location>
        <begin position="305"/>
        <end position="325"/>
    </location>
</feature>
<organism evidence="7 8">
    <name type="scientific">Erythroxylum novogranatense</name>
    <dbReference type="NCBI Taxonomy" id="1862640"/>
    <lineage>
        <taxon>Eukaryota</taxon>
        <taxon>Viridiplantae</taxon>
        <taxon>Streptophyta</taxon>
        <taxon>Embryophyta</taxon>
        <taxon>Tracheophyta</taxon>
        <taxon>Spermatophyta</taxon>
        <taxon>Magnoliopsida</taxon>
        <taxon>eudicotyledons</taxon>
        <taxon>Gunneridae</taxon>
        <taxon>Pentapetalae</taxon>
        <taxon>rosids</taxon>
        <taxon>fabids</taxon>
        <taxon>Malpighiales</taxon>
        <taxon>Erythroxylaceae</taxon>
        <taxon>Erythroxylum</taxon>
    </lineage>
</organism>
<evidence type="ECO:0000256" key="1">
    <source>
        <dbReference type="ARBA" id="ARBA00004141"/>
    </source>
</evidence>
<evidence type="ECO:0000256" key="3">
    <source>
        <dbReference type="ARBA" id="ARBA00022692"/>
    </source>
</evidence>
<dbReference type="CDD" id="cd13962">
    <property type="entry name" value="PT_UbiA_UBIAD1"/>
    <property type="match status" value="1"/>
</dbReference>
<feature type="transmembrane region" description="Helical" evidence="6">
    <location>
        <begin position="275"/>
        <end position="293"/>
    </location>
</feature>
<dbReference type="InterPro" id="IPR000537">
    <property type="entry name" value="UbiA_prenyltransferase"/>
</dbReference>
<evidence type="ECO:0000256" key="4">
    <source>
        <dbReference type="ARBA" id="ARBA00022989"/>
    </source>
</evidence>
<comment type="subcellular location">
    <subcellularLocation>
        <location evidence="1">Membrane</location>
        <topology evidence="1">Multi-pass membrane protein</topology>
    </subcellularLocation>
</comment>
<dbReference type="GO" id="GO:0042372">
    <property type="term" value="P:phylloquinone biosynthetic process"/>
    <property type="evidence" value="ECO:0007669"/>
    <property type="project" value="InterPro"/>
</dbReference>
<dbReference type="InterPro" id="IPR026046">
    <property type="entry name" value="UBIAD1"/>
</dbReference>
<dbReference type="Proteomes" id="UP001159364">
    <property type="component" value="Linkage Group LG09"/>
</dbReference>
<keyword evidence="2" id="KW-0808">Transferase</keyword>
<feature type="transmembrane region" description="Helical" evidence="6">
    <location>
        <begin position="386"/>
        <end position="402"/>
    </location>
</feature>
<evidence type="ECO:0008006" key="9">
    <source>
        <dbReference type="Google" id="ProtNLM"/>
    </source>
</evidence>
<dbReference type="Pfam" id="PF01040">
    <property type="entry name" value="UbiA"/>
    <property type="match status" value="1"/>
</dbReference>
<gene>
    <name evidence="7" type="ORF">K2173_012734</name>
</gene>
<dbReference type="PANTHER" id="PTHR13929">
    <property type="entry name" value="1,4-DIHYDROXY-2-NAPHTHOATE OCTAPRENYLTRANSFERASE"/>
    <property type="match status" value="1"/>
</dbReference>
<protein>
    <recommendedName>
        <fullName evidence="9">1,4-dihydroxy-2-naphthoate octaprenyltransferase</fullName>
    </recommendedName>
</protein>
<comment type="caution">
    <text evidence="7">The sequence shown here is derived from an EMBL/GenBank/DDBJ whole genome shotgun (WGS) entry which is preliminary data.</text>
</comment>
<evidence type="ECO:0000256" key="2">
    <source>
        <dbReference type="ARBA" id="ARBA00022679"/>
    </source>
</evidence>
<evidence type="ECO:0000313" key="8">
    <source>
        <dbReference type="Proteomes" id="UP001159364"/>
    </source>
</evidence>
<proteinExistence type="inferred from homology"/>
<dbReference type="HAMAP" id="MF_01938">
    <property type="entry name" value="MenA_2"/>
    <property type="match status" value="1"/>
</dbReference>
<keyword evidence="5 6" id="KW-0472">Membrane</keyword>
<reference evidence="7 8" key="1">
    <citation type="submission" date="2021-09" db="EMBL/GenBank/DDBJ databases">
        <title>Genomic insights and catalytic innovation underlie evolution of tropane alkaloids biosynthesis.</title>
        <authorList>
            <person name="Wang Y.-J."/>
            <person name="Tian T."/>
            <person name="Huang J.-P."/>
            <person name="Huang S.-X."/>
        </authorList>
    </citation>
    <scope>NUCLEOTIDE SEQUENCE [LARGE SCALE GENOMIC DNA]</scope>
    <source>
        <strain evidence="7">KIB-2018</strain>
        <tissue evidence="7">Leaf</tissue>
    </source>
</reference>
<sequence length="470" mass="51620">MIYLTLMCKNRNWVLKIQLKRGPHNNRDLKLCPSLTVYSYHICCYLLSLAYLQIRVLLEPSQPFKVKVRIHEIPLMAATLCNLGFGFGSGVKKIEEFYVQQRYYSMVLPNTLKRSSQFCCNAATLLHSNHISGTEIKQQGWHLQVVSDSRINYSYDTNGGEKADEVDKMTLIWRAIKLPIYSVALIPLTVGGAAAYLQTGVFSGGRYIILLASSILIITWLNLSNDVYDFDTGADKGKKESVVNLVGSRSGTLISAYFSLSLGFAGIILTSLAAGKLRAIFLLACAIICGYIYQCPPFRLSYQGLGEPLCFAAFGPFATTAFYLLLGRRCGLSPLPLTSTILSASILVGFTTALILFCSHFHQVEGDRAVGKVSPLVRLGTERGSAVVKLSVVTLYALLFAFGISRALPYTCVLLCAMTIPMGKLVVNFVLENHEDKGKIFMAKYYCVRLHTLFGAALAGGLLAAKMLGQ</sequence>
<dbReference type="InterPro" id="IPR011937">
    <property type="entry name" value="DHNA_phytyltransferase_MenA"/>
</dbReference>
<feature type="transmembrane region" description="Helical" evidence="6">
    <location>
        <begin position="243"/>
        <end position="269"/>
    </location>
</feature>
<dbReference type="EMBL" id="JAIWQS010000009">
    <property type="protein sequence ID" value="KAJ8754810.1"/>
    <property type="molecule type" value="Genomic_DNA"/>
</dbReference>
<feature type="transmembrane region" description="Helical" evidence="6">
    <location>
        <begin position="38"/>
        <end position="58"/>
    </location>
</feature>
<keyword evidence="8" id="KW-1185">Reference proteome</keyword>
<dbReference type="PANTHER" id="PTHR13929:SF0">
    <property type="entry name" value="UBIA PRENYLTRANSFERASE DOMAIN-CONTAINING PROTEIN 1"/>
    <property type="match status" value="1"/>
</dbReference>
<dbReference type="GO" id="GO:0004659">
    <property type="term" value="F:prenyltransferase activity"/>
    <property type="evidence" value="ECO:0007669"/>
    <property type="project" value="InterPro"/>
</dbReference>
<keyword evidence="4 6" id="KW-1133">Transmembrane helix</keyword>
<keyword evidence="3 6" id="KW-0812">Transmembrane</keyword>
<feature type="transmembrane region" description="Helical" evidence="6">
    <location>
        <begin position="337"/>
        <end position="358"/>
    </location>
</feature>
<dbReference type="AlphaFoldDB" id="A0AAV8SRF5"/>
<dbReference type="NCBIfam" id="TIGR02235">
    <property type="entry name" value="menA_cyano-plnt"/>
    <property type="match status" value="1"/>
</dbReference>
<accession>A0AAV8SRF5</accession>
<feature type="transmembrane region" description="Helical" evidence="6">
    <location>
        <begin position="443"/>
        <end position="465"/>
    </location>
</feature>